<accession>A0A2A6BCQ8</accession>
<proteinExistence type="predicted"/>
<reference evidence="1" key="2">
    <citation type="submission" date="2022-06" db="UniProtKB">
        <authorList>
            <consortium name="EnsemblMetazoa"/>
        </authorList>
    </citation>
    <scope>IDENTIFICATION</scope>
    <source>
        <strain evidence="1">PS312</strain>
    </source>
</reference>
<name>A0A2A6BCQ8_PRIPA</name>
<protein>
    <submittedName>
        <fullName evidence="1">Uncharacterized protein</fullName>
    </submittedName>
</protein>
<gene>
    <name evidence="1" type="primary">WBGene00283429</name>
</gene>
<keyword evidence="2" id="KW-1185">Reference proteome</keyword>
<evidence type="ECO:0000313" key="2">
    <source>
        <dbReference type="Proteomes" id="UP000005239"/>
    </source>
</evidence>
<dbReference type="EnsemblMetazoa" id="PPA45060.1">
    <property type="protein sequence ID" value="PPA45060.1"/>
    <property type="gene ID" value="WBGene00283429"/>
</dbReference>
<sequence length="103" mass="11443">MRSVTVLKCEIELVVILQHFAHFFLTQRLFTALSVNVNLESGIRSMKSGVKIIASAEAMCASEGISHHALDGALIEQPHSLFRVVIELLEDEIRVETALNRLS</sequence>
<organism evidence="1 2">
    <name type="scientific">Pristionchus pacificus</name>
    <name type="common">Parasitic nematode worm</name>
    <dbReference type="NCBI Taxonomy" id="54126"/>
    <lineage>
        <taxon>Eukaryota</taxon>
        <taxon>Metazoa</taxon>
        <taxon>Ecdysozoa</taxon>
        <taxon>Nematoda</taxon>
        <taxon>Chromadorea</taxon>
        <taxon>Rhabditida</taxon>
        <taxon>Rhabditina</taxon>
        <taxon>Diplogasteromorpha</taxon>
        <taxon>Diplogasteroidea</taxon>
        <taxon>Neodiplogasteridae</taxon>
        <taxon>Pristionchus</taxon>
    </lineage>
</organism>
<evidence type="ECO:0000313" key="1">
    <source>
        <dbReference type="EnsemblMetazoa" id="PPA45060.1"/>
    </source>
</evidence>
<dbReference type="Proteomes" id="UP000005239">
    <property type="component" value="Unassembled WGS sequence"/>
</dbReference>
<dbReference type="AlphaFoldDB" id="A0A2A6BCQ8"/>
<accession>A0A8R1ZA56</accession>
<reference evidence="2" key="1">
    <citation type="journal article" date="2008" name="Nat. Genet.">
        <title>The Pristionchus pacificus genome provides a unique perspective on nematode lifestyle and parasitism.</title>
        <authorList>
            <person name="Dieterich C."/>
            <person name="Clifton S.W."/>
            <person name="Schuster L.N."/>
            <person name="Chinwalla A."/>
            <person name="Delehaunty K."/>
            <person name="Dinkelacker I."/>
            <person name="Fulton L."/>
            <person name="Fulton R."/>
            <person name="Godfrey J."/>
            <person name="Minx P."/>
            <person name="Mitreva M."/>
            <person name="Roeseler W."/>
            <person name="Tian H."/>
            <person name="Witte H."/>
            <person name="Yang S.P."/>
            <person name="Wilson R.K."/>
            <person name="Sommer R.J."/>
        </authorList>
    </citation>
    <scope>NUCLEOTIDE SEQUENCE [LARGE SCALE GENOMIC DNA]</scope>
    <source>
        <strain evidence="2">PS312</strain>
    </source>
</reference>